<dbReference type="HAMAP" id="MF_01925">
    <property type="entry name" value="P5C_reductase"/>
    <property type="match status" value="1"/>
</dbReference>
<dbReference type="PANTHER" id="PTHR11645:SF0">
    <property type="entry name" value="PYRROLINE-5-CARBOXYLATE REDUCTASE 3"/>
    <property type="match status" value="1"/>
</dbReference>
<dbReference type="KEGG" id="slr:L21SP2_2213"/>
<comment type="catalytic activity">
    <reaction evidence="4">
        <text>L-proline + NAD(+) = (S)-1-pyrroline-5-carboxylate + NADH + 2 H(+)</text>
        <dbReference type="Rhea" id="RHEA:14105"/>
        <dbReference type="ChEBI" id="CHEBI:15378"/>
        <dbReference type="ChEBI" id="CHEBI:17388"/>
        <dbReference type="ChEBI" id="CHEBI:57540"/>
        <dbReference type="ChEBI" id="CHEBI:57945"/>
        <dbReference type="ChEBI" id="CHEBI:60039"/>
        <dbReference type="EC" id="1.5.1.2"/>
    </reaction>
</comment>
<dbReference type="Pfam" id="PF03807">
    <property type="entry name" value="F420_oxidored"/>
    <property type="match status" value="1"/>
</dbReference>
<feature type="binding site" evidence="6">
    <location>
        <begin position="18"/>
        <end position="23"/>
    </location>
    <ligand>
        <name>NADP(+)</name>
        <dbReference type="ChEBI" id="CHEBI:58349"/>
    </ligand>
</feature>
<keyword evidence="4" id="KW-0028">Amino-acid biosynthesis</keyword>
<dbReference type="EMBL" id="CP006939">
    <property type="protein sequence ID" value="AHC15576.1"/>
    <property type="molecule type" value="Genomic_DNA"/>
</dbReference>
<comment type="function">
    <text evidence="4">Catalyzes the reduction of 1-pyrroline-5-carboxylate (PCA) to L-proline.</text>
</comment>
<dbReference type="AlphaFoldDB" id="V5WK69"/>
<evidence type="ECO:0000313" key="9">
    <source>
        <dbReference type="EMBL" id="AHC15576.1"/>
    </source>
</evidence>
<dbReference type="NCBIfam" id="TIGR00112">
    <property type="entry name" value="proC"/>
    <property type="match status" value="1"/>
</dbReference>
<evidence type="ECO:0000256" key="3">
    <source>
        <dbReference type="ARBA" id="ARBA00023002"/>
    </source>
</evidence>
<dbReference type="InterPro" id="IPR028939">
    <property type="entry name" value="P5C_Rdtase_cat_N"/>
</dbReference>
<dbReference type="Pfam" id="PF14748">
    <property type="entry name" value="P5CR_dimer"/>
    <property type="match status" value="1"/>
</dbReference>
<evidence type="ECO:0000256" key="5">
    <source>
        <dbReference type="NCBIfam" id="TIGR00112"/>
    </source>
</evidence>
<organism evidence="9 10">
    <name type="scientific">Salinispira pacifica</name>
    <dbReference type="NCBI Taxonomy" id="1307761"/>
    <lineage>
        <taxon>Bacteria</taxon>
        <taxon>Pseudomonadati</taxon>
        <taxon>Spirochaetota</taxon>
        <taxon>Spirochaetia</taxon>
        <taxon>Spirochaetales</taxon>
        <taxon>Spirochaetaceae</taxon>
        <taxon>Salinispira</taxon>
    </lineage>
</organism>
<evidence type="ECO:0000259" key="8">
    <source>
        <dbReference type="Pfam" id="PF14748"/>
    </source>
</evidence>
<keyword evidence="2 4" id="KW-0521">NADP</keyword>
<feature type="domain" description="Pyrroline-5-carboxylate reductase catalytic N-terminal" evidence="7">
    <location>
        <begin position="14"/>
        <end position="107"/>
    </location>
</feature>
<dbReference type="GO" id="GO:0005737">
    <property type="term" value="C:cytoplasm"/>
    <property type="evidence" value="ECO:0007669"/>
    <property type="project" value="UniProtKB-SubCell"/>
</dbReference>
<evidence type="ECO:0000259" key="7">
    <source>
        <dbReference type="Pfam" id="PF03807"/>
    </source>
</evidence>
<dbReference type="InterPro" id="IPR036291">
    <property type="entry name" value="NAD(P)-bd_dom_sf"/>
</dbReference>
<dbReference type="FunFam" id="1.10.3730.10:FF:000001">
    <property type="entry name" value="Pyrroline-5-carboxylate reductase"/>
    <property type="match status" value="1"/>
</dbReference>
<proteinExistence type="inferred from homology"/>
<dbReference type="PATRIC" id="fig|1307761.3.peg.2206"/>
<dbReference type="PIRSF" id="PIRSF000193">
    <property type="entry name" value="Pyrrol-5-carb_rd"/>
    <property type="match status" value="1"/>
</dbReference>
<dbReference type="InterPro" id="IPR000304">
    <property type="entry name" value="Pyrroline-COOH_reductase"/>
</dbReference>
<evidence type="ECO:0000256" key="2">
    <source>
        <dbReference type="ARBA" id="ARBA00022857"/>
    </source>
</evidence>
<dbReference type="GO" id="GO:0004735">
    <property type="term" value="F:pyrroline-5-carboxylate reductase activity"/>
    <property type="evidence" value="ECO:0007669"/>
    <property type="project" value="UniProtKB-UniRule"/>
</dbReference>
<dbReference type="UniPathway" id="UPA00098">
    <property type="reaction ID" value="UER00361"/>
</dbReference>
<gene>
    <name evidence="4" type="primary">proC</name>
    <name evidence="9" type="ORF">L21SP2_2213</name>
</gene>
<dbReference type="SUPFAM" id="SSF48179">
    <property type="entry name" value="6-phosphogluconate dehydrogenase C-terminal domain-like"/>
    <property type="match status" value="1"/>
</dbReference>
<dbReference type="Proteomes" id="UP000018680">
    <property type="component" value="Chromosome"/>
</dbReference>
<comment type="pathway">
    <text evidence="4">Amino-acid biosynthesis; L-proline biosynthesis; L-proline from L-glutamate 5-semialdehyde: step 1/1.</text>
</comment>
<keyword evidence="3 4" id="KW-0560">Oxidoreductase</keyword>
<dbReference type="PANTHER" id="PTHR11645">
    <property type="entry name" value="PYRROLINE-5-CARBOXYLATE REDUCTASE"/>
    <property type="match status" value="1"/>
</dbReference>
<name>V5WK69_9SPIO</name>
<comment type="subcellular location">
    <subcellularLocation>
        <location evidence="4">Cytoplasm</location>
    </subcellularLocation>
</comment>
<dbReference type="InterPro" id="IPR008927">
    <property type="entry name" value="6-PGluconate_DH-like_C_sf"/>
</dbReference>
<dbReference type="InterPro" id="IPR029036">
    <property type="entry name" value="P5CR_dimer"/>
</dbReference>
<dbReference type="Gene3D" id="3.40.50.720">
    <property type="entry name" value="NAD(P)-binding Rossmann-like Domain"/>
    <property type="match status" value="1"/>
</dbReference>
<comment type="similarity">
    <text evidence="1 4">Belongs to the pyrroline-5-carboxylate reductase family.</text>
</comment>
<evidence type="ECO:0000256" key="1">
    <source>
        <dbReference type="ARBA" id="ARBA00005525"/>
    </source>
</evidence>
<sequence length="275" mass="28945">MPGRDTIRGAGMKTIGIIGFGNMGEAMISGLLDRESGYSLSVIEKSAPRRKLAVETYNAEDCTDTPEKLFASADAVVLAIKPQDLPALGEEFYSYTEKLPLISIAAGVNLETLKELFGSDQIARFMPSLAASVGKSVTGISYSDGCSEEFKELSFTVAESFGLAMEMPERLIPAIIGISGSAIAYVYEFVNALALGGVKNGIKYDSSLEVALDVLEGAVSTIRSSGMTPGELVTKVCSPGGTTIQGISSLHEDGFTATVMRAVDAAADRARDLES</sequence>
<protein>
    <recommendedName>
        <fullName evidence="4 5">Pyrroline-5-carboxylate reductase</fullName>
        <shortName evidence="4">P5C reductase</shortName>
        <shortName evidence="4">P5CR</shortName>
        <ecNumber evidence="4 5">1.5.1.2</ecNumber>
    </recommendedName>
    <alternativeName>
        <fullName evidence="4">PCA reductase</fullName>
    </alternativeName>
</protein>
<keyword evidence="4" id="KW-0963">Cytoplasm</keyword>
<keyword evidence="4" id="KW-0641">Proline biosynthesis</keyword>
<accession>V5WK69</accession>
<dbReference type="SUPFAM" id="SSF51735">
    <property type="entry name" value="NAD(P)-binding Rossmann-fold domains"/>
    <property type="match status" value="1"/>
</dbReference>
<feature type="binding site" evidence="6">
    <location>
        <begin position="79"/>
        <end position="82"/>
    </location>
    <ligand>
        <name>NADP(+)</name>
        <dbReference type="ChEBI" id="CHEBI:58349"/>
    </ligand>
</feature>
<dbReference type="GO" id="GO:0055129">
    <property type="term" value="P:L-proline biosynthetic process"/>
    <property type="evidence" value="ECO:0007669"/>
    <property type="project" value="UniProtKB-UniRule"/>
</dbReference>
<evidence type="ECO:0000313" key="10">
    <source>
        <dbReference type="Proteomes" id="UP000018680"/>
    </source>
</evidence>
<dbReference type="Gene3D" id="1.10.3730.10">
    <property type="entry name" value="ProC C-terminal domain-like"/>
    <property type="match status" value="1"/>
</dbReference>
<evidence type="ECO:0000256" key="4">
    <source>
        <dbReference type="HAMAP-Rule" id="MF_01925"/>
    </source>
</evidence>
<dbReference type="eggNOG" id="COG0345">
    <property type="taxonomic scope" value="Bacteria"/>
</dbReference>
<reference evidence="9 10" key="1">
    <citation type="journal article" date="2015" name="Stand. Genomic Sci.">
        <title>Complete genome sequence and description of Salinispira pacifica gen. nov., sp. nov., a novel spirochaete isolated form a hypersaline microbial mat.</title>
        <authorList>
            <person name="Ben Hania W."/>
            <person name="Joseph M."/>
            <person name="Schumann P."/>
            <person name="Bunk B."/>
            <person name="Fiebig A."/>
            <person name="Sproer C."/>
            <person name="Klenk H.P."/>
            <person name="Fardeau M.L."/>
            <person name="Spring S."/>
        </authorList>
    </citation>
    <scope>NUCLEOTIDE SEQUENCE [LARGE SCALE GENOMIC DNA]</scope>
    <source>
        <strain evidence="9 10">L21-RPul-D2</strain>
    </source>
</reference>
<dbReference type="HOGENOM" id="CLU_042344_4_1_12"/>
<dbReference type="EC" id="1.5.1.2" evidence="4 5"/>
<keyword evidence="10" id="KW-1185">Reference proteome</keyword>
<dbReference type="STRING" id="1307761.L21SP2_2213"/>
<feature type="domain" description="Pyrroline-5-carboxylate reductase dimerisation" evidence="8">
    <location>
        <begin position="169"/>
        <end position="273"/>
    </location>
</feature>
<comment type="catalytic activity">
    <reaction evidence="4">
        <text>L-proline + NADP(+) = (S)-1-pyrroline-5-carboxylate + NADPH + 2 H(+)</text>
        <dbReference type="Rhea" id="RHEA:14109"/>
        <dbReference type="ChEBI" id="CHEBI:15378"/>
        <dbReference type="ChEBI" id="CHEBI:17388"/>
        <dbReference type="ChEBI" id="CHEBI:57783"/>
        <dbReference type="ChEBI" id="CHEBI:58349"/>
        <dbReference type="ChEBI" id="CHEBI:60039"/>
        <dbReference type="EC" id="1.5.1.2"/>
    </reaction>
</comment>
<evidence type="ECO:0000256" key="6">
    <source>
        <dbReference type="PIRSR" id="PIRSR000193-1"/>
    </source>
</evidence>